<gene>
    <name evidence="5" type="ORF">ACH5RR_028943</name>
</gene>
<name>A0ABD2YTI8_9GENT</name>
<keyword evidence="6" id="KW-1185">Reference proteome</keyword>
<evidence type="ECO:0000256" key="2">
    <source>
        <dbReference type="ARBA" id="ARBA00022679"/>
    </source>
</evidence>
<dbReference type="InterPro" id="IPR002213">
    <property type="entry name" value="UDP_glucos_trans"/>
</dbReference>
<keyword evidence="3" id="KW-0328">Glycosyltransferase</keyword>
<dbReference type="PANTHER" id="PTHR48048">
    <property type="entry name" value="GLYCOSYLTRANSFERASE"/>
    <property type="match status" value="1"/>
</dbReference>
<dbReference type="GO" id="GO:0016757">
    <property type="term" value="F:glycosyltransferase activity"/>
    <property type="evidence" value="ECO:0007669"/>
    <property type="project" value="UniProtKB-KW"/>
</dbReference>
<dbReference type="FunFam" id="3.40.50.2000:FF:000056">
    <property type="entry name" value="Glycosyltransferase"/>
    <property type="match status" value="1"/>
</dbReference>
<dbReference type="InterPro" id="IPR050481">
    <property type="entry name" value="UDP-glycosyltransf_plant"/>
</dbReference>
<dbReference type="PANTHER" id="PTHR48048:SF35">
    <property type="entry name" value="UDP-GLYCOSYLTRANSFERASES DOMAIN-CONTAINING PROTEIN"/>
    <property type="match status" value="1"/>
</dbReference>
<dbReference type="PROSITE" id="PS00375">
    <property type="entry name" value="UDPGT"/>
    <property type="match status" value="1"/>
</dbReference>
<organism evidence="5 6">
    <name type="scientific">Cinchona calisaya</name>
    <dbReference type="NCBI Taxonomy" id="153742"/>
    <lineage>
        <taxon>Eukaryota</taxon>
        <taxon>Viridiplantae</taxon>
        <taxon>Streptophyta</taxon>
        <taxon>Embryophyta</taxon>
        <taxon>Tracheophyta</taxon>
        <taxon>Spermatophyta</taxon>
        <taxon>Magnoliopsida</taxon>
        <taxon>eudicotyledons</taxon>
        <taxon>Gunneridae</taxon>
        <taxon>Pentapetalae</taxon>
        <taxon>asterids</taxon>
        <taxon>lamiids</taxon>
        <taxon>Gentianales</taxon>
        <taxon>Rubiaceae</taxon>
        <taxon>Cinchonoideae</taxon>
        <taxon>Cinchoneae</taxon>
        <taxon>Cinchona</taxon>
    </lineage>
</organism>
<dbReference type="SUPFAM" id="SSF53756">
    <property type="entry name" value="UDP-Glycosyltransferase/glycogen phosphorylase"/>
    <property type="match status" value="1"/>
</dbReference>
<dbReference type="Gene3D" id="3.40.50.2000">
    <property type="entry name" value="Glycogen Phosphorylase B"/>
    <property type="match status" value="2"/>
</dbReference>
<evidence type="ECO:0000256" key="1">
    <source>
        <dbReference type="ARBA" id="ARBA00009995"/>
    </source>
</evidence>
<dbReference type="CDD" id="cd03784">
    <property type="entry name" value="GT1_Gtf-like"/>
    <property type="match status" value="1"/>
</dbReference>
<dbReference type="EC" id="2.4.1.-" evidence="4"/>
<proteinExistence type="inferred from homology"/>
<comment type="similarity">
    <text evidence="1 3">Belongs to the UDP-glycosyltransferase family.</text>
</comment>
<evidence type="ECO:0000256" key="4">
    <source>
        <dbReference type="RuleBase" id="RU362057"/>
    </source>
</evidence>
<evidence type="ECO:0000313" key="5">
    <source>
        <dbReference type="EMBL" id="KAL3509542.1"/>
    </source>
</evidence>
<accession>A0ABD2YTI8</accession>
<dbReference type="EMBL" id="JBJUIK010000012">
    <property type="protein sequence ID" value="KAL3509542.1"/>
    <property type="molecule type" value="Genomic_DNA"/>
</dbReference>
<keyword evidence="2 3" id="KW-0808">Transferase</keyword>
<dbReference type="AlphaFoldDB" id="A0ABD2YTI8"/>
<sequence>MEKSVLVVIVAPLMGHFTQTIQLAKLMLQKNNQLSISVLIMKVPTDPEGAKKIQTVITGCHVEGLHFHHLPTPENTDHWASNRGLFVNQLIEYQKPHVREFVSNIKGLSGFILDMTTPTMIDIADEFRVASYIFVTSCAAFIGLVLHFQALEDEENQDISELFKCNKELITPSFLKPVPISVLPTFTTNKEQWSTRMRRFAYGYRKAKGMIVNTFFELEEFALNSFFNHSSYGKSKLPQIYPVGPILNTFNTETKNHSDIIKWLDNQPAKSVVFLCFGSLGSFKLDQVKEIANGLEKSGHQFLWVLRQHPAEKGGFPSEYENLEFELPGGFLDRTASVGKVVGWIQQLAILSHPAVGGFVSHCGWNSILESLWCDVPIATWPLAAEQQLNAFQLVKELGMAVEISLDYNEAKEDQALVKADQIEQGIRELMDGETEVRQRVKEFSEKSKIAMNEGGSSFVTFENLILSICSNQR</sequence>
<comment type="caution">
    <text evidence="5">The sequence shown here is derived from an EMBL/GenBank/DDBJ whole genome shotgun (WGS) entry which is preliminary data.</text>
</comment>
<dbReference type="Proteomes" id="UP001630127">
    <property type="component" value="Unassembled WGS sequence"/>
</dbReference>
<dbReference type="InterPro" id="IPR035595">
    <property type="entry name" value="UDP_glycos_trans_CS"/>
</dbReference>
<dbReference type="Pfam" id="PF00201">
    <property type="entry name" value="UDPGT"/>
    <property type="match status" value="1"/>
</dbReference>
<evidence type="ECO:0000256" key="3">
    <source>
        <dbReference type="RuleBase" id="RU003718"/>
    </source>
</evidence>
<reference evidence="5 6" key="1">
    <citation type="submission" date="2024-11" db="EMBL/GenBank/DDBJ databases">
        <title>A near-complete genome assembly of Cinchona calisaya.</title>
        <authorList>
            <person name="Lian D.C."/>
            <person name="Zhao X.W."/>
            <person name="Wei L."/>
        </authorList>
    </citation>
    <scope>NUCLEOTIDE SEQUENCE [LARGE SCALE GENOMIC DNA]</scope>
    <source>
        <tissue evidence="5">Nenye</tissue>
    </source>
</reference>
<evidence type="ECO:0000313" key="6">
    <source>
        <dbReference type="Proteomes" id="UP001630127"/>
    </source>
</evidence>
<protein>
    <recommendedName>
        <fullName evidence="4">Glycosyltransferase</fullName>
        <ecNumber evidence="4">2.4.1.-</ecNumber>
    </recommendedName>
</protein>